<organism evidence="2 3">
    <name type="scientific">Pararhodobacter oceanensis</name>
    <dbReference type="NCBI Taxonomy" id="2172121"/>
    <lineage>
        <taxon>Bacteria</taxon>
        <taxon>Pseudomonadati</taxon>
        <taxon>Pseudomonadota</taxon>
        <taxon>Alphaproteobacteria</taxon>
        <taxon>Rhodobacterales</taxon>
        <taxon>Paracoccaceae</taxon>
        <taxon>Pararhodobacter</taxon>
    </lineage>
</organism>
<feature type="chain" id="PRO_5015482535" evidence="1">
    <location>
        <begin position="30"/>
        <end position="200"/>
    </location>
</feature>
<evidence type="ECO:0000313" key="3">
    <source>
        <dbReference type="Proteomes" id="UP000245911"/>
    </source>
</evidence>
<evidence type="ECO:0000256" key="1">
    <source>
        <dbReference type="SAM" id="SignalP"/>
    </source>
</evidence>
<keyword evidence="1" id="KW-0732">Signal</keyword>
<proteinExistence type="predicted"/>
<evidence type="ECO:0000313" key="2">
    <source>
        <dbReference type="EMBL" id="PVH28743.1"/>
    </source>
</evidence>
<dbReference type="EMBL" id="QDKM01000004">
    <property type="protein sequence ID" value="PVH28743.1"/>
    <property type="molecule type" value="Genomic_DNA"/>
</dbReference>
<accession>A0A2T8HTM1</accession>
<comment type="caution">
    <text evidence="2">The sequence shown here is derived from an EMBL/GenBank/DDBJ whole genome shotgun (WGS) entry which is preliminary data.</text>
</comment>
<feature type="signal peptide" evidence="1">
    <location>
        <begin position="1"/>
        <end position="29"/>
    </location>
</feature>
<keyword evidence="3" id="KW-1185">Reference proteome</keyword>
<protein>
    <submittedName>
        <fullName evidence="2">5-aminolevulic acid synthase</fullName>
    </submittedName>
</protein>
<dbReference type="AlphaFoldDB" id="A0A2T8HTM1"/>
<name>A0A2T8HTM1_9RHOB</name>
<sequence>MEPFMTPRATLKPVLIPALCALLASAAAADPVDTGAAREQLYRADRVEVVRYHTSGLDEDELQVLTTVAQSQKYYAALAFAPEAGIMAEPTVMSANFHNIEAAREAALSTCNERRSGGARCVIAMEVRPQGWEPRNLQLSADATTHFNDDYRRATGTRAFAISASTGQWGVALGDGAQDEAVSACQGETNVSDCAVVIAD</sequence>
<gene>
    <name evidence="2" type="ORF">DDE20_11215</name>
</gene>
<dbReference type="Proteomes" id="UP000245911">
    <property type="component" value="Unassembled WGS sequence"/>
</dbReference>
<reference evidence="2 3" key="1">
    <citation type="submission" date="2018-04" db="EMBL/GenBank/DDBJ databases">
        <title>Pararhodobacter oceanense sp. nov., isolated from marine intertidal sediment.</title>
        <authorList>
            <person name="Wang X.-L."/>
            <person name="Du Z.-J."/>
        </authorList>
    </citation>
    <scope>NUCLEOTIDE SEQUENCE [LARGE SCALE GENOMIC DNA]</scope>
    <source>
        <strain evidence="2 3">AM505</strain>
    </source>
</reference>